<dbReference type="Pfam" id="PF14291">
    <property type="entry name" value="DUF4371"/>
    <property type="match status" value="1"/>
</dbReference>
<dbReference type="Proteomes" id="UP001177003">
    <property type="component" value="Chromosome 0"/>
</dbReference>
<dbReference type="PANTHER" id="PTHR11697:SF230">
    <property type="entry name" value="ZINC FINGER, MYM DOMAIN CONTAINING 1"/>
    <property type="match status" value="1"/>
</dbReference>
<dbReference type="PANTHER" id="PTHR11697">
    <property type="entry name" value="GENERAL TRANSCRIPTION FACTOR 2-RELATED ZINC FINGER PROTEIN"/>
    <property type="match status" value="1"/>
</dbReference>
<protein>
    <recommendedName>
        <fullName evidence="2">DUF4371 domain-containing protein</fullName>
    </recommendedName>
</protein>
<sequence length="331" mass="37977">MCLKPLGLRYPSCILARSHGFYPINKTAITLEDLGLFHYRRGDDNGEGTSKRNKHNVTSQVPQPYEPSQKPEVPQEPQPNEPTQRFLLKNTLPFRGHDESENSKNRGLFIKILSLIREDNERIFNVTLENAPKNEKLTSPTIKKGIANCFSKEIIKSICDEIDKDVFGILIDESNDVSKKEQTTIVLRYVDRPRIVKERFIGVVHVLDTFSLTLKVAINYVFTGNNLSMAQVRGKVMMEQLQLVVVAVAKKHDDVEEFFKQLTLVVTVVCGSCKRKDMIWEIKNVRVKAEIAIGETENWKRTESRDFSCLSWRYQMGFTLSNTCKLDEFVC</sequence>
<dbReference type="EMBL" id="OX465086">
    <property type="protein sequence ID" value="CAI9266032.1"/>
    <property type="molecule type" value="Genomic_DNA"/>
</dbReference>
<dbReference type="InterPro" id="IPR055298">
    <property type="entry name" value="AtLOH3-like"/>
</dbReference>
<dbReference type="InterPro" id="IPR025398">
    <property type="entry name" value="DUF4371"/>
</dbReference>
<dbReference type="AlphaFoldDB" id="A0AA35VMY9"/>
<name>A0AA35VMY9_LACSI</name>
<keyword evidence="4" id="KW-1185">Reference proteome</keyword>
<evidence type="ECO:0000259" key="2">
    <source>
        <dbReference type="Pfam" id="PF14291"/>
    </source>
</evidence>
<organism evidence="3 4">
    <name type="scientific">Lactuca saligna</name>
    <name type="common">Willowleaf lettuce</name>
    <dbReference type="NCBI Taxonomy" id="75948"/>
    <lineage>
        <taxon>Eukaryota</taxon>
        <taxon>Viridiplantae</taxon>
        <taxon>Streptophyta</taxon>
        <taxon>Embryophyta</taxon>
        <taxon>Tracheophyta</taxon>
        <taxon>Spermatophyta</taxon>
        <taxon>Magnoliopsida</taxon>
        <taxon>eudicotyledons</taxon>
        <taxon>Gunneridae</taxon>
        <taxon>Pentapetalae</taxon>
        <taxon>asterids</taxon>
        <taxon>campanulids</taxon>
        <taxon>Asterales</taxon>
        <taxon>Asteraceae</taxon>
        <taxon>Cichorioideae</taxon>
        <taxon>Cichorieae</taxon>
        <taxon>Lactucinae</taxon>
        <taxon>Lactuca</taxon>
    </lineage>
</organism>
<gene>
    <name evidence="3" type="ORF">LSALG_LOCUS6607</name>
</gene>
<reference evidence="3" key="1">
    <citation type="submission" date="2023-04" db="EMBL/GenBank/DDBJ databases">
        <authorList>
            <person name="Vijverberg K."/>
            <person name="Xiong W."/>
            <person name="Schranz E."/>
        </authorList>
    </citation>
    <scope>NUCLEOTIDE SEQUENCE</scope>
</reference>
<accession>A0AA35VMY9</accession>
<evidence type="ECO:0000256" key="1">
    <source>
        <dbReference type="SAM" id="MobiDB-lite"/>
    </source>
</evidence>
<evidence type="ECO:0000313" key="3">
    <source>
        <dbReference type="EMBL" id="CAI9266032.1"/>
    </source>
</evidence>
<proteinExistence type="predicted"/>
<feature type="region of interest" description="Disordered" evidence="1">
    <location>
        <begin position="45"/>
        <end position="83"/>
    </location>
</feature>
<feature type="domain" description="DUF4371" evidence="2">
    <location>
        <begin position="84"/>
        <end position="235"/>
    </location>
</feature>
<evidence type="ECO:0000313" key="4">
    <source>
        <dbReference type="Proteomes" id="UP001177003"/>
    </source>
</evidence>